<evidence type="ECO:0000313" key="3">
    <source>
        <dbReference type="Proteomes" id="UP000659223"/>
    </source>
</evidence>
<dbReference type="InterPro" id="IPR017482">
    <property type="entry name" value="Lambda-type_endonuclease"/>
</dbReference>
<evidence type="ECO:0000313" key="2">
    <source>
        <dbReference type="EMBL" id="GGX63390.1"/>
    </source>
</evidence>
<name>A0ABQ2Y559_9ACTN</name>
<dbReference type="SUPFAM" id="SSF52980">
    <property type="entry name" value="Restriction endonuclease-like"/>
    <property type="match status" value="1"/>
</dbReference>
<dbReference type="Pfam" id="PF09588">
    <property type="entry name" value="YqaJ"/>
    <property type="match status" value="1"/>
</dbReference>
<proteinExistence type="predicted"/>
<sequence>MTAPAIQAARLLGAFAPGTPEWTEARSGLVVTATEAAAIVGLSPWRSPFSLWHDKAGTLPVDEVPPTAAMQWGTRLEPAIADVFAETHPDVLVHETGTWANLARDWQRATPDRIITAPDDRPPALLEIKTSRYGDGWGKSGTDQVPVTYRCQVVWQLDTLGLDVAHVAVLVAGQDYREYTIRRDEDEAVFLRERAAAFLDSVRAGTPPPVDGHAATYRTIQLLPGAVEDTVADIAPDVAETYRRALADSRHAEEGKRAAASAVLSAMGTARRAECAGRKIATRAVRDDGSTRALIPHARLLTEELAA</sequence>
<dbReference type="EMBL" id="BMUT01000001">
    <property type="protein sequence ID" value="GGX63390.1"/>
    <property type="molecule type" value="Genomic_DNA"/>
</dbReference>
<dbReference type="InterPro" id="IPR019080">
    <property type="entry name" value="YqaJ_viral_recombinase"/>
</dbReference>
<dbReference type="Proteomes" id="UP000659223">
    <property type="component" value="Unassembled WGS sequence"/>
</dbReference>
<gene>
    <name evidence="2" type="ORF">GCM10010324_05170</name>
</gene>
<dbReference type="RefSeq" id="WP_190019887.1">
    <property type="nucleotide sequence ID" value="NZ_BMUT01000001.1"/>
</dbReference>
<feature type="domain" description="YqaJ viral recombinase" evidence="1">
    <location>
        <begin position="21"/>
        <end position="158"/>
    </location>
</feature>
<accession>A0ABQ2Y559</accession>
<dbReference type="Gene3D" id="3.90.320.10">
    <property type="match status" value="1"/>
</dbReference>
<organism evidence="2 3">
    <name type="scientific">Streptomyces hiroshimensis</name>
    <dbReference type="NCBI Taxonomy" id="66424"/>
    <lineage>
        <taxon>Bacteria</taxon>
        <taxon>Bacillati</taxon>
        <taxon>Actinomycetota</taxon>
        <taxon>Actinomycetes</taxon>
        <taxon>Kitasatosporales</taxon>
        <taxon>Streptomycetaceae</taxon>
        <taxon>Streptomyces</taxon>
    </lineage>
</organism>
<dbReference type="InterPro" id="IPR051703">
    <property type="entry name" value="NF-kappa-B_Signaling_Reg"/>
</dbReference>
<dbReference type="PANTHER" id="PTHR46609">
    <property type="entry name" value="EXONUCLEASE, PHAGE-TYPE/RECB, C-TERMINAL DOMAIN-CONTAINING PROTEIN"/>
    <property type="match status" value="1"/>
</dbReference>
<protein>
    <recommendedName>
        <fullName evidence="1">YqaJ viral recombinase domain-containing protein</fullName>
    </recommendedName>
</protein>
<dbReference type="PANTHER" id="PTHR46609:SF6">
    <property type="entry name" value="EXONUCLEASE, PHAGE-TYPE_RECB, C-TERMINAL DOMAIN-CONTAINING PROTEIN-RELATED"/>
    <property type="match status" value="1"/>
</dbReference>
<dbReference type="InterPro" id="IPR011604">
    <property type="entry name" value="PDDEXK-like_dom_sf"/>
</dbReference>
<dbReference type="InterPro" id="IPR011335">
    <property type="entry name" value="Restrct_endonuc-II-like"/>
</dbReference>
<reference evidence="3" key="1">
    <citation type="journal article" date="2019" name="Int. J. Syst. Evol. Microbiol.">
        <title>The Global Catalogue of Microorganisms (GCM) 10K type strain sequencing project: providing services to taxonomists for standard genome sequencing and annotation.</title>
        <authorList>
            <consortium name="The Broad Institute Genomics Platform"/>
            <consortium name="The Broad Institute Genome Sequencing Center for Infectious Disease"/>
            <person name="Wu L."/>
            <person name="Ma J."/>
        </authorList>
    </citation>
    <scope>NUCLEOTIDE SEQUENCE [LARGE SCALE GENOMIC DNA]</scope>
    <source>
        <strain evidence="3">JCM 4586</strain>
    </source>
</reference>
<evidence type="ECO:0000259" key="1">
    <source>
        <dbReference type="Pfam" id="PF09588"/>
    </source>
</evidence>
<keyword evidence="3" id="KW-1185">Reference proteome</keyword>
<dbReference type="NCBIfam" id="TIGR03033">
    <property type="entry name" value="phage_rel_nuc"/>
    <property type="match status" value="1"/>
</dbReference>
<comment type="caution">
    <text evidence="2">The sequence shown here is derived from an EMBL/GenBank/DDBJ whole genome shotgun (WGS) entry which is preliminary data.</text>
</comment>